<feature type="chain" id="PRO_5006798152" description="YXWGXW repeat-containing protein" evidence="1">
    <location>
        <begin position="26"/>
        <end position="105"/>
    </location>
</feature>
<dbReference type="AlphaFoldDB" id="A0A0G3EWB9"/>
<name>A0A0G3EWB9_9BURK</name>
<organism evidence="2 3">
    <name type="scientific">Pandoraea thiooxydans</name>
    <dbReference type="NCBI Taxonomy" id="445709"/>
    <lineage>
        <taxon>Bacteria</taxon>
        <taxon>Pseudomonadati</taxon>
        <taxon>Pseudomonadota</taxon>
        <taxon>Betaproteobacteria</taxon>
        <taxon>Burkholderiales</taxon>
        <taxon>Burkholderiaceae</taxon>
        <taxon>Pandoraea</taxon>
    </lineage>
</organism>
<gene>
    <name evidence="2" type="ORF">ABW99_02535</name>
</gene>
<keyword evidence="3" id="KW-1185">Reference proteome</keyword>
<dbReference type="STRING" id="445709.ABW99_02535"/>
<evidence type="ECO:0000313" key="3">
    <source>
        <dbReference type="Proteomes" id="UP000036700"/>
    </source>
</evidence>
<dbReference type="KEGG" id="ptx:ABW99_02535"/>
<feature type="signal peptide" evidence="1">
    <location>
        <begin position="1"/>
        <end position="25"/>
    </location>
</feature>
<proteinExistence type="predicted"/>
<dbReference type="OrthoDB" id="121499at2"/>
<reference evidence="3" key="1">
    <citation type="submission" date="2015-06" db="EMBL/GenBank/DDBJ databases">
        <authorList>
            <person name="Lim Y.L."/>
            <person name="Ee R."/>
            <person name="Yong D."/>
            <person name="How K.Y."/>
            <person name="Yin W.F."/>
            <person name="Chan K.G."/>
        </authorList>
    </citation>
    <scope>NUCLEOTIDE SEQUENCE [LARGE SCALE GENOMIC DNA]</scope>
    <source>
        <strain evidence="3">DSM 25325</strain>
    </source>
</reference>
<evidence type="ECO:0000256" key="1">
    <source>
        <dbReference type="SAM" id="SignalP"/>
    </source>
</evidence>
<dbReference type="RefSeq" id="WP_052892565.1">
    <property type="nucleotide sequence ID" value="NZ_CP011568.3"/>
</dbReference>
<dbReference type="Proteomes" id="UP000036700">
    <property type="component" value="Chromosome"/>
</dbReference>
<dbReference type="Pfam" id="PF12779">
    <property type="entry name" value="WXXGXW"/>
    <property type="match status" value="2"/>
</dbReference>
<protein>
    <recommendedName>
        <fullName evidence="4">YXWGXW repeat-containing protein</fullName>
    </recommendedName>
</protein>
<evidence type="ECO:0008006" key="4">
    <source>
        <dbReference type="Google" id="ProtNLM"/>
    </source>
</evidence>
<keyword evidence="1" id="KW-0732">Signal</keyword>
<sequence length="105" mass="12492">MNVTWFFMAAAISLAAALFSPASSARPQANVTVMIDRAPPPPVYERMPPPRRGYVWSPGYWRWTGHRHIWVNGQWVRARRGYRYQPPHWVRDGREWRFSPGDWRR</sequence>
<evidence type="ECO:0000313" key="2">
    <source>
        <dbReference type="EMBL" id="AKJ70314.2"/>
    </source>
</evidence>
<accession>A0A0G3EWB9</accession>
<dbReference type="EMBL" id="CP011568">
    <property type="protein sequence ID" value="AKJ70314.2"/>
    <property type="molecule type" value="Genomic_DNA"/>
</dbReference>
<dbReference type="InterPro" id="IPR024447">
    <property type="entry name" value="YXWGXW_rpt"/>
</dbReference>